<dbReference type="EMBL" id="CP067136">
    <property type="protein sequence ID" value="WCR05793.1"/>
    <property type="molecule type" value="Genomic_DNA"/>
</dbReference>
<reference evidence="9 10" key="1">
    <citation type="submission" date="2021-01" db="EMBL/GenBank/DDBJ databases">
        <title>Biogeographic distribution of Paracoccus.</title>
        <authorList>
            <person name="Hollensteiner J."/>
            <person name="Leineberger J."/>
            <person name="Brinkhoff T."/>
            <person name="Daniel R."/>
        </authorList>
    </citation>
    <scope>NUCLEOTIDE SEQUENCE [LARGE SCALE GENOMIC DNA]</scope>
    <source>
        <strain evidence="9 10">KCTC 22803</strain>
    </source>
</reference>
<dbReference type="Pfam" id="PF02463">
    <property type="entry name" value="SMC_N"/>
    <property type="match status" value="1"/>
</dbReference>
<dbReference type="PIRSF" id="PIRSF005719">
    <property type="entry name" value="SMC"/>
    <property type="match status" value="1"/>
</dbReference>
<feature type="coiled-coil region" evidence="6">
    <location>
        <begin position="170"/>
        <end position="204"/>
    </location>
</feature>
<feature type="compositionally biased region" description="Basic and acidic residues" evidence="7">
    <location>
        <begin position="872"/>
        <end position="906"/>
    </location>
</feature>
<keyword evidence="1 6" id="KW-0963">Cytoplasm</keyword>
<evidence type="ECO:0000256" key="3">
    <source>
        <dbReference type="ARBA" id="ARBA00022840"/>
    </source>
</evidence>
<comment type="similarity">
    <text evidence="6">Belongs to the SMC family.</text>
</comment>
<evidence type="ECO:0000256" key="2">
    <source>
        <dbReference type="ARBA" id="ARBA00022741"/>
    </source>
</evidence>
<evidence type="ECO:0000256" key="5">
    <source>
        <dbReference type="ARBA" id="ARBA00023125"/>
    </source>
</evidence>
<proteinExistence type="inferred from homology"/>
<comment type="function">
    <text evidence="6">Required for chromosome condensation and partitioning.</text>
</comment>
<keyword evidence="4 6" id="KW-0175">Coiled coil</keyword>
<dbReference type="PANTHER" id="PTHR43977">
    <property type="entry name" value="STRUCTURAL MAINTENANCE OF CHROMOSOMES PROTEIN 3"/>
    <property type="match status" value="1"/>
</dbReference>
<evidence type="ECO:0000313" key="10">
    <source>
        <dbReference type="Proteomes" id="UP001219349"/>
    </source>
</evidence>
<dbReference type="InterPro" id="IPR011890">
    <property type="entry name" value="SMC_prok"/>
</dbReference>
<feature type="coiled-coil region" evidence="6">
    <location>
        <begin position="639"/>
        <end position="715"/>
    </location>
</feature>
<feature type="coiled-coil region" evidence="6">
    <location>
        <begin position="928"/>
        <end position="990"/>
    </location>
</feature>
<dbReference type="InterPro" id="IPR003395">
    <property type="entry name" value="RecF/RecN/SMC_N"/>
</dbReference>
<dbReference type="InterPro" id="IPR036277">
    <property type="entry name" value="SMC_hinge_sf"/>
</dbReference>
<name>A0ABY7SFT1_9RHOB</name>
<feature type="region of interest" description="Disordered" evidence="7">
    <location>
        <begin position="872"/>
        <end position="913"/>
    </location>
</feature>
<evidence type="ECO:0000259" key="8">
    <source>
        <dbReference type="Pfam" id="PF02463"/>
    </source>
</evidence>
<dbReference type="RefSeq" id="WP_271885341.1">
    <property type="nucleotide sequence ID" value="NZ_CP067136.1"/>
</dbReference>
<evidence type="ECO:0000256" key="7">
    <source>
        <dbReference type="SAM" id="MobiDB-lite"/>
    </source>
</evidence>
<feature type="region of interest" description="Disordered" evidence="7">
    <location>
        <begin position="808"/>
        <end position="828"/>
    </location>
</feature>
<evidence type="ECO:0000313" key="9">
    <source>
        <dbReference type="EMBL" id="WCR05793.1"/>
    </source>
</evidence>
<dbReference type="Proteomes" id="UP001219349">
    <property type="component" value="Chromosome"/>
</dbReference>
<feature type="compositionally biased region" description="Basic and acidic residues" evidence="7">
    <location>
        <begin position="441"/>
        <end position="456"/>
    </location>
</feature>
<accession>A0ABY7SFT1</accession>
<comment type="subcellular location">
    <subcellularLocation>
        <location evidence="6">Cytoplasm</location>
    </subcellularLocation>
</comment>
<dbReference type="HAMAP" id="MF_01894">
    <property type="entry name" value="Smc_prok"/>
    <property type="match status" value="1"/>
</dbReference>
<comment type="subunit">
    <text evidence="6">Homodimer.</text>
</comment>
<sequence length="1150" mass="123613">MRFDRLRLNGFKSFVDPTDLIIREGLTGVVGPNGCGKSNLLEALRWVMGENRAKAMRGAGMEDVIFAGTTRRAARAHAEVTLTIDNRDRLAPAGFNDNDHFDIVRRITRDAGSAYKIGGGDVRARDVQMLFADASTGAHSPALVRQGQISELINAKPKNRRRILEEAAGISGLYQRRHEAELKLNAAENNLTRVDDTLDQLSTQAASLARQARAAAKYREIGAALRLAEGVLLYRRWAEAEAARLTAAEALAEAVKAAAASAATASEAEARREEAEAALPPLREEEQVAAAILSRVVVEREALDEAETRAAEAITALTARIAQLDRDIEREESLNRDAGEVVERLSWERGELEKAGHGHDERLQLAGDTADEAADALREVEARLAELTDEAARLAARHQSAERLVSDLRNMLDRAQRAAGEAEEAANRAAEAGESAADSLRQSEEAQDLARDRAEAAEDALAEAEAARSDAETAEAAARIARSEAEGEAGALTAEMAALRRLVERGQSDGKAILDKVQVTKGFEIAFGAALGDDLRAGLAVDGESGWHSLPGWDAPQPLPAGAQPLAQHVTAPDALSRRLSQVGLVADPDTAAAMQADLLPGQRLVTAEGDLFRWDGMRVMSGEASSSAALHLQKVNQLNEITAQAEEMQARVAVAVEAHDEAKAHLADAVGTEKSARDARREAERLLSEASRAATRAESDLAMANSRVESARSELSRHCADASDAQARLAVAERALADLPDRSDAAQAVENARTGVEAARIATMTRRAALDELRREANARIKRLQEIAKEESGWKLRLQQAGTRASELASRRDAASEDLTSAQAQPAILAERRASLSDREDQANDRLTAARATLSAADDAARAAAHAERDAARLASDAREDRAAREARAEAARDTETAARSRIFEETEGSPQDLLASLGEVSTDAPADALEDQIARLRGQRDALGAVNLRADEDKQELETERDRLAGEKTDLEEAIRKLRAGIGSLNREGRERLLAAFETVNANFGTLFTTLFGGGEARLVLVESDDPLEAGLEIMCQPPGKKLSTLSLLSGGEQTLTALALIFAVFLANPAPICVLDEVDAPLDDANVSRFCDLLDEMTSRTDTRFLIITHHAVTMARMDRLFGVTMVEQGVSQLVSVDLKRAEALVA</sequence>
<keyword evidence="2 6" id="KW-0547">Nucleotide-binding</keyword>
<dbReference type="InterPro" id="IPR027417">
    <property type="entry name" value="P-loop_NTPase"/>
</dbReference>
<dbReference type="NCBIfam" id="TIGR02168">
    <property type="entry name" value="SMC_prok_B"/>
    <property type="match status" value="1"/>
</dbReference>
<dbReference type="SUPFAM" id="SSF75553">
    <property type="entry name" value="Smc hinge domain"/>
    <property type="match status" value="1"/>
</dbReference>
<feature type="compositionally biased region" description="Low complexity" evidence="7">
    <location>
        <begin position="427"/>
        <end position="437"/>
    </location>
</feature>
<comment type="domain">
    <text evidence="6">Contains large globular domains required for ATP hydrolysis at each terminus and a third globular domain forming a flexible hinge near the middle of the molecule. These domains are separated by coiled-coil structures.</text>
</comment>
<evidence type="ECO:0000256" key="1">
    <source>
        <dbReference type="ARBA" id="ARBA00022490"/>
    </source>
</evidence>
<dbReference type="SUPFAM" id="SSF52540">
    <property type="entry name" value="P-loop containing nucleoside triphosphate hydrolases"/>
    <property type="match status" value="1"/>
</dbReference>
<dbReference type="InterPro" id="IPR024704">
    <property type="entry name" value="SMC"/>
</dbReference>
<gene>
    <name evidence="6 9" type="primary">smc</name>
    <name evidence="9" type="ORF">JHX87_09605</name>
</gene>
<dbReference type="CDD" id="cd03278">
    <property type="entry name" value="ABC_SMC_barmotin"/>
    <property type="match status" value="1"/>
</dbReference>
<keyword evidence="5 6" id="KW-0238">DNA-binding</keyword>
<organism evidence="9 10">
    <name type="scientific">Paracoccus fistulariae</name>
    <dbReference type="NCBI Taxonomy" id="658446"/>
    <lineage>
        <taxon>Bacteria</taxon>
        <taxon>Pseudomonadati</taxon>
        <taxon>Pseudomonadota</taxon>
        <taxon>Alphaproteobacteria</taxon>
        <taxon>Rhodobacterales</taxon>
        <taxon>Paracoccaceae</taxon>
        <taxon>Paracoccus</taxon>
    </lineage>
</organism>
<dbReference type="Gene3D" id="3.40.50.300">
    <property type="entry name" value="P-loop containing nucleotide triphosphate hydrolases"/>
    <property type="match status" value="2"/>
</dbReference>
<keyword evidence="10" id="KW-1185">Reference proteome</keyword>
<protein>
    <recommendedName>
        <fullName evidence="6">Chromosome partition protein Smc</fullName>
    </recommendedName>
</protein>
<feature type="binding site" evidence="6">
    <location>
        <begin position="32"/>
        <end position="39"/>
    </location>
    <ligand>
        <name>ATP</name>
        <dbReference type="ChEBI" id="CHEBI:30616"/>
    </ligand>
</feature>
<evidence type="ECO:0000256" key="4">
    <source>
        <dbReference type="ARBA" id="ARBA00023054"/>
    </source>
</evidence>
<feature type="coiled-coil region" evidence="6">
    <location>
        <begin position="258"/>
        <end position="285"/>
    </location>
</feature>
<feature type="domain" description="RecF/RecN/SMC N-terminal" evidence="8">
    <location>
        <begin position="4"/>
        <end position="1135"/>
    </location>
</feature>
<feature type="region of interest" description="Disordered" evidence="7">
    <location>
        <begin position="416"/>
        <end position="487"/>
    </location>
</feature>
<evidence type="ECO:0000256" key="6">
    <source>
        <dbReference type="HAMAP-Rule" id="MF_01894"/>
    </source>
</evidence>
<keyword evidence="3 6" id="KW-0067">ATP-binding</keyword>